<keyword evidence="6" id="KW-0406">Ion transport</keyword>
<feature type="non-terminal residue" evidence="11">
    <location>
        <position position="1"/>
    </location>
</feature>
<dbReference type="InterPro" id="IPR018247">
    <property type="entry name" value="EF_Hand_1_Ca_BS"/>
</dbReference>
<dbReference type="Pfam" id="PF01699">
    <property type="entry name" value="Na_Ca_ex"/>
    <property type="match status" value="1"/>
</dbReference>
<proteinExistence type="predicted"/>
<dbReference type="Proteomes" id="UP000023152">
    <property type="component" value="Unassembled WGS sequence"/>
</dbReference>
<keyword evidence="4" id="KW-0106">Calcium</keyword>
<dbReference type="GO" id="GO:0016020">
    <property type="term" value="C:membrane"/>
    <property type="evidence" value="ECO:0007669"/>
    <property type="project" value="InterPro"/>
</dbReference>
<dbReference type="AlphaFoldDB" id="X6NM41"/>
<dbReference type="InterPro" id="IPR004713">
    <property type="entry name" value="CaH_exchang"/>
</dbReference>
<feature type="region of interest" description="Disordered" evidence="8">
    <location>
        <begin position="154"/>
        <end position="214"/>
    </location>
</feature>
<dbReference type="InterPro" id="IPR004837">
    <property type="entry name" value="NaCa_Exmemb"/>
</dbReference>
<keyword evidence="7 9" id="KW-0472">Membrane</keyword>
<evidence type="ECO:0000256" key="9">
    <source>
        <dbReference type="SAM" id="Phobius"/>
    </source>
</evidence>
<evidence type="ECO:0000256" key="5">
    <source>
        <dbReference type="ARBA" id="ARBA00022989"/>
    </source>
</evidence>
<dbReference type="InterPro" id="IPR011992">
    <property type="entry name" value="EF-hand-dom_pair"/>
</dbReference>
<evidence type="ECO:0000313" key="11">
    <source>
        <dbReference type="EMBL" id="ETO26978.1"/>
    </source>
</evidence>
<keyword evidence="12" id="KW-1185">Reference proteome</keyword>
<evidence type="ECO:0000256" key="8">
    <source>
        <dbReference type="SAM" id="MobiDB-lite"/>
    </source>
</evidence>
<feature type="transmembrane region" description="Helical" evidence="9">
    <location>
        <begin position="279"/>
        <end position="296"/>
    </location>
</feature>
<evidence type="ECO:0000256" key="7">
    <source>
        <dbReference type="ARBA" id="ARBA00023136"/>
    </source>
</evidence>
<accession>X6NM41</accession>
<name>X6NM41_RETFI</name>
<feature type="transmembrane region" description="Helical" evidence="9">
    <location>
        <begin position="12"/>
        <end position="31"/>
    </location>
</feature>
<dbReference type="PANTHER" id="PTHR31503:SF36">
    <property type="entry name" value="SODIUM_CALCIUM EXCHANGER MEMBRANE REGION DOMAIN-CONTAINING PROTEIN"/>
    <property type="match status" value="1"/>
</dbReference>
<dbReference type="EMBL" id="ASPP01007533">
    <property type="protein sequence ID" value="ETO26978.1"/>
    <property type="molecule type" value="Genomic_DNA"/>
</dbReference>
<keyword evidence="2" id="KW-0813">Transport</keyword>
<keyword evidence="5 9" id="KW-1133">Transmembrane helix</keyword>
<dbReference type="PROSITE" id="PS00018">
    <property type="entry name" value="EF_HAND_1"/>
    <property type="match status" value="1"/>
</dbReference>
<evidence type="ECO:0000313" key="12">
    <source>
        <dbReference type="Proteomes" id="UP000023152"/>
    </source>
</evidence>
<reference evidence="11 12" key="1">
    <citation type="journal article" date="2013" name="Curr. Biol.">
        <title>The Genome of the Foraminiferan Reticulomyxa filosa.</title>
        <authorList>
            <person name="Glockner G."/>
            <person name="Hulsmann N."/>
            <person name="Schleicher M."/>
            <person name="Noegel A.A."/>
            <person name="Eichinger L."/>
            <person name="Gallinger C."/>
            <person name="Pawlowski J."/>
            <person name="Sierra R."/>
            <person name="Euteneuer U."/>
            <person name="Pillet L."/>
            <person name="Moustafa A."/>
            <person name="Platzer M."/>
            <person name="Groth M."/>
            <person name="Szafranski K."/>
            <person name="Schliwa M."/>
        </authorList>
    </citation>
    <scope>NUCLEOTIDE SEQUENCE [LARGE SCALE GENOMIC DNA]</scope>
</reference>
<evidence type="ECO:0000256" key="4">
    <source>
        <dbReference type="ARBA" id="ARBA00022837"/>
    </source>
</evidence>
<dbReference type="GO" id="GO:0006874">
    <property type="term" value="P:intracellular calcium ion homeostasis"/>
    <property type="evidence" value="ECO:0007669"/>
    <property type="project" value="TreeGrafter"/>
</dbReference>
<dbReference type="GO" id="GO:0015369">
    <property type="term" value="F:calcium:proton antiporter activity"/>
    <property type="evidence" value="ECO:0007669"/>
    <property type="project" value="TreeGrafter"/>
</dbReference>
<dbReference type="PROSITE" id="PS50222">
    <property type="entry name" value="EF_HAND_2"/>
    <property type="match status" value="1"/>
</dbReference>
<dbReference type="Pfam" id="PF13405">
    <property type="entry name" value="EF-hand_6"/>
    <property type="match status" value="1"/>
</dbReference>
<evidence type="ECO:0000256" key="2">
    <source>
        <dbReference type="ARBA" id="ARBA00022448"/>
    </source>
</evidence>
<feature type="compositionally biased region" description="Basic and acidic residues" evidence="8">
    <location>
        <begin position="203"/>
        <end position="214"/>
    </location>
</feature>
<comment type="caution">
    <text evidence="11">The sequence shown here is derived from an EMBL/GenBank/DDBJ whole genome shotgun (WGS) entry which is preliminary data.</text>
</comment>
<dbReference type="PANTHER" id="PTHR31503">
    <property type="entry name" value="VACUOLAR CALCIUM ION TRANSPORTER"/>
    <property type="match status" value="1"/>
</dbReference>
<dbReference type="InterPro" id="IPR002048">
    <property type="entry name" value="EF_hand_dom"/>
</dbReference>
<sequence>SDAAKAEQLPALIGLVVCAVAFATYGIYQVMDSRSQKIIEMRQRREEFDRWQGNVAHKFGRTDNALRTVFEKFDKDNNGKIDRNELYAGFQAMGLNCSREQIFQIMKFEFFFLHRDMNTDEDVDTLTFDEFASAIKKWSRVLLQHRQNPTEHMIEISDQKENANAEDKGTGKAKGKGKEKEKEKLHSGDAEAIKTETSPLNPKHGDTKERNATKQQEDLQLLEDIWKEGLEEEEEEDELELHLTDRQILWQALLLLFGGTGLCIIFSDPMVNVIDNFSKTIGVNAFYVSFIITPLASNSSEIYSSLLFARKKTTESISLALSSLYGNIYLFIFVLFVEAI</sequence>
<keyword evidence="3 9" id="KW-0812">Transmembrane</keyword>
<feature type="domain" description="EF-hand" evidence="10">
    <location>
        <begin position="61"/>
        <end position="96"/>
    </location>
</feature>
<feature type="compositionally biased region" description="Basic and acidic residues" evidence="8">
    <location>
        <begin position="154"/>
        <end position="194"/>
    </location>
</feature>
<evidence type="ECO:0000256" key="3">
    <source>
        <dbReference type="ARBA" id="ARBA00022692"/>
    </source>
</evidence>
<dbReference type="SUPFAM" id="SSF47473">
    <property type="entry name" value="EF-hand"/>
    <property type="match status" value="1"/>
</dbReference>
<feature type="transmembrane region" description="Helical" evidence="9">
    <location>
        <begin position="317"/>
        <end position="337"/>
    </location>
</feature>
<dbReference type="GO" id="GO:0005509">
    <property type="term" value="F:calcium ion binding"/>
    <property type="evidence" value="ECO:0007669"/>
    <property type="project" value="InterPro"/>
</dbReference>
<gene>
    <name evidence="11" type="ORF">RFI_10156</name>
</gene>
<dbReference type="OrthoDB" id="26525at2759"/>
<dbReference type="GO" id="GO:0012505">
    <property type="term" value="C:endomembrane system"/>
    <property type="evidence" value="ECO:0007669"/>
    <property type="project" value="UniProtKB-SubCell"/>
</dbReference>
<evidence type="ECO:0000256" key="6">
    <source>
        <dbReference type="ARBA" id="ARBA00023065"/>
    </source>
</evidence>
<comment type="subcellular location">
    <subcellularLocation>
        <location evidence="1">Endomembrane system</location>
        <topology evidence="1">Multi-pass membrane protein</topology>
    </subcellularLocation>
</comment>
<evidence type="ECO:0000256" key="1">
    <source>
        <dbReference type="ARBA" id="ARBA00004127"/>
    </source>
</evidence>
<feature type="transmembrane region" description="Helical" evidence="9">
    <location>
        <begin position="248"/>
        <end position="267"/>
    </location>
</feature>
<organism evidence="11 12">
    <name type="scientific">Reticulomyxa filosa</name>
    <dbReference type="NCBI Taxonomy" id="46433"/>
    <lineage>
        <taxon>Eukaryota</taxon>
        <taxon>Sar</taxon>
        <taxon>Rhizaria</taxon>
        <taxon>Retaria</taxon>
        <taxon>Foraminifera</taxon>
        <taxon>Monothalamids</taxon>
        <taxon>Reticulomyxidae</taxon>
        <taxon>Reticulomyxa</taxon>
    </lineage>
</organism>
<dbReference type="Gene3D" id="1.10.238.10">
    <property type="entry name" value="EF-hand"/>
    <property type="match status" value="1"/>
</dbReference>
<dbReference type="CDD" id="cd00051">
    <property type="entry name" value="EFh"/>
    <property type="match status" value="1"/>
</dbReference>
<evidence type="ECO:0000259" key="10">
    <source>
        <dbReference type="PROSITE" id="PS50222"/>
    </source>
</evidence>
<protein>
    <recommendedName>
        <fullName evidence="10">EF-hand domain-containing protein</fullName>
    </recommendedName>
</protein>
<dbReference type="SMART" id="SM00054">
    <property type="entry name" value="EFh"/>
    <property type="match status" value="1"/>
</dbReference>